<dbReference type="EMBL" id="BPQR01000046">
    <property type="protein sequence ID" value="GJE07519.1"/>
    <property type="molecule type" value="Genomic_DNA"/>
</dbReference>
<accession>A0ABQ4SYB0</accession>
<keyword evidence="14" id="KW-1185">Reference proteome</keyword>
<dbReference type="Gene3D" id="3.90.1200.10">
    <property type="match status" value="1"/>
</dbReference>
<keyword evidence="9" id="KW-0460">Magnesium</keyword>
<name>A0ABQ4SYB0_9HYPH</name>
<feature type="compositionally biased region" description="Low complexity" evidence="11">
    <location>
        <begin position="529"/>
        <end position="538"/>
    </location>
</feature>
<sequence length="538" mass="58802">MSEPSFPDAALAGTPEGPPAWEVVLPEEGATEDMGRFLAGFLMPGDLVALSGGLGGGKTTLARAMIRELTRDDGLEVPSPTFTLVQPYEAANGTAVVHADLYRLRGSDELVELGFEEMTEDAITLVEWPERLPPREGPTLSVDLSLRPEFGPEARLVRINGTDGMRERIDRARAIRRLLAASGWDEAEREHMQGDASSRGYERLRKPDGSSAVLMISPARPDGPPVRAGKSYSAIVKLAERVDAFVAMDRALRALGFSAPRIYGEDLAAGLLILEDLGAEPVVDAAGPRPERYAEATRLLAKLHATELPAVLPVAQGIDHALPAYDAEALLFEAELMPDWYAPAVAGVDLTRPARAEFVALWAEALGIAHKGRQTWTLRDYHSPNLIWLPEREGLERVGLIDFQDAVLGHPAYDVASLLQDARVDTSAEFELRLLGLYARERRVREPEFDVQGFARAYAVLAAQRATKILGIFARLDKRDGKPGYLAHLPRIEGYLARNLAHPSLTRLRLWHEQHMPSLAPRLAPAPPEEAAAPEGEP</sequence>
<keyword evidence="6" id="KW-0479">Metal-binding</keyword>
<evidence type="ECO:0000256" key="10">
    <source>
        <dbReference type="ARBA" id="ARBA00032441"/>
    </source>
</evidence>
<evidence type="ECO:0000256" key="11">
    <source>
        <dbReference type="SAM" id="MobiDB-lite"/>
    </source>
</evidence>
<evidence type="ECO:0000256" key="5">
    <source>
        <dbReference type="ARBA" id="ARBA00022694"/>
    </source>
</evidence>
<organism evidence="13 14">
    <name type="scientific">Methylobacterium jeotgali</name>
    <dbReference type="NCBI Taxonomy" id="381630"/>
    <lineage>
        <taxon>Bacteria</taxon>
        <taxon>Pseudomonadati</taxon>
        <taxon>Pseudomonadota</taxon>
        <taxon>Alphaproteobacteria</taxon>
        <taxon>Hyphomicrobiales</taxon>
        <taxon>Methylobacteriaceae</taxon>
        <taxon>Methylobacterium</taxon>
    </lineage>
</organism>
<dbReference type="PANTHER" id="PTHR33540:SF2">
    <property type="entry name" value="TRNA THREONYLCARBAMOYLADENOSINE BIOSYNTHESIS PROTEIN TSAE"/>
    <property type="match status" value="1"/>
</dbReference>
<dbReference type="Pfam" id="PF01636">
    <property type="entry name" value="APH"/>
    <property type="match status" value="1"/>
</dbReference>
<evidence type="ECO:0000256" key="4">
    <source>
        <dbReference type="ARBA" id="ARBA00022490"/>
    </source>
</evidence>
<dbReference type="InterPro" id="IPR003442">
    <property type="entry name" value="T6A_TsaE"/>
</dbReference>
<dbReference type="Proteomes" id="UP001055102">
    <property type="component" value="Unassembled WGS sequence"/>
</dbReference>
<protein>
    <recommendedName>
        <fullName evidence="3">tRNA threonylcarbamoyladenosine biosynthesis protein TsaE</fullName>
    </recommendedName>
    <alternativeName>
        <fullName evidence="10">t(6)A37 threonylcarbamoyladenosine biosynthesis protein TsaE</fullName>
    </alternativeName>
</protein>
<evidence type="ECO:0000313" key="13">
    <source>
        <dbReference type="EMBL" id="GJE07519.1"/>
    </source>
</evidence>
<dbReference type="PANTHER" id="PTHR33540">
    <property type="entry name" value="TRNA THREONYLCARBAMOYLADENOSINE BIOSYNTHESIS PROTEIN TSAE"/>
    <property type="match status" value="1"/>
</dbReference>
<reference evidence="13" key="2">
    <citation type="submission" date="2021-08" db="EMBL/GenBank/DDBJ databases">
        <authorList>
            <person name="Tani A."/>
            <person name="Ola A."/>
            <person name="Ogura Y."/>
            <person name="Katsura K."/>
            <person name="Hayashi T."/>
        </authorList>
    </citation>
    <scope>NUCLEOTIDE SEQUENCE</scope>
    <source>
        <strain evidence="13">LMG 23639</strain>
    </source>
</reference>
<evidence type="ECO:0000256" key="8">
    <source>
        <dbReference type="ARBA" id="ARBA00022840"/>
    </source>
</evidence>
<dbReference type="SUPFAM" id="SSF56112">
    <property type="entry name" value="Protein kinase-like (PK-like)"/>
    <property type="match status" value="1"/>
</dbReference>
<evidence type="ECO:0000256" key="2">
    <source>
        <dbReference type="ARBA" id="ARBA00007599"/>
    </source>
</evidence>
<dbReference type="InterPro" id="IPR002575">
    <property type="entry name" value="Aminoglycoside_PTrfase"/>
</dbReference>
<keyword evidence="7" id="KW-0547">Nucleotide-binding</keyword>
<evidence type="ECO:0000256" key="1">
    <source>
        <dbReference type="ARBA" id="ARBA00004496"/>
    </source>
</evidence>
<dbReference type="NCBIfam" id="TIGR00150">
    <property type="entry name" value="T6A_YjeE"/>
    <property type="match status" value="1"/>
</dbReference>
<proteinExistence type="inferred from homology"/>
<dbReference type="InterPro" id="IPR027417">
    <property type="entry name" value="P-loop_NTPase"/>
</dbReference>
<comment type="subcellular location">
    <subcellularLocation>
        <location evidence="1">Cytoplasm</location>
    </subcellularLocation>
</comment>
<dbReference type="SUPFAM" id="SSF52540">
    <property type="entry name" value="P-loop containing nucleoside triphosphate hydrolases"/>
    <property type="match status" value="1"/>
</dbReference>
<evidence type="ECO:0000256" key="6">
    <source>
        <dbReference type="ARBA" id="ARBA00022723"/>
    </source>
</evidence>
<evidence type="ECO:0000256" key="3">
    <source>
        <dbReference type="ARBA" id="ARBA00019010"/>
    </source>
</evidence>
<gene>
    <name evidence="13" type="ORF">AOPFMNJM_2848</name>
</gene>
<dbReference type="Gene3D" id="3.30.200.20">
    <property type="entry name" value="Phosphorylase Kinase, domain 1"/>
    <property type="match status" value="1"/>
</dbReference>
<feature type="region of interest" description="Disordered" evidence="11">
    <location>
        <begin position="1"/>
        <end position="20"/>
    </location>
</feature>
<dbReference type="InterPro" id="IPR011009">
    <property type="entry name" value="Kinase-like_dom_sf"/>
</dbReference>
<evidence type="ECO:0000256" key="7">
    <source>
        <dbReference type="ARBA" id="ARBA00022741"/>
    </source>
</evidence>
<comment type="caution">
    <text evidence="13">The sequence shown here is derived from an EMBL/GenBank/DDBJ whole genome shotgun (WGS) entry which is preliminary data.</text>
</comment>
<keyword evidence="8" id="KW-0067">ATP-binding</keyword>
<evidence type="ECO:0000313" key="14">
    <source>
        <dbReference type="Proteomes" id="UP001055102"/>
    </source>
</evidence>
<keyword evidence="4" id="KW-0963">Cytoplasm</keyword>
<keyword evidence="5" id="KW-0819">tRNA processing</keyword>
<feature type="region of interest" description="Disordered" evidence="11">
    <location>
        <begin position="519"/>
        <end position="538"/>
    </location>
</feature>
<feature type="domain" description="Aminoglycoside phosphotransferase" evidence="12">
    <location>
        <begin position="194"/>
        <end position="443"/>
    </location>
</feature>
<dbReference type="Pfam" id="PF02367">
    <property type="entry name" value="TsaE"/>
    <property type="match status" value="1"/>
</dbReference>
<dbReference type="Gene3D" id="3.40.50.300">
    <property type="entry name" value="P-loop containing nucleotide triphosphate hydrolases"/>
    <property type="match status" value="1"/>
</dbReference>
<comment type="similarity">
    <text evidence="2">Belongs to the TsaE family.</text>
</comment>
<dbReference type="RefSeq" id="WP_238276779.1">
    <property type="nucleotide sequence ID" value="NZ_BPQR01000046.1"/>
</dbReference>
<evidence type="ECO:0000256" key="9">
    <source>
        <dbReference type="ARBA" id="ARBA00022842"/>
    </source>
</evidence>
<reference evidence="13" key="1">
    <citation type="journal article" date="2021" name="Front. Microbiol.">
        <title>Comprehensive Comparative Genomics and Phenotyping of Methylobacterium Species.</title>
        <authorList>
            <person name="Alessa O."/>
            <person name="Ogura Y."/>
            <person name="Fujitani Y."/>
            <person name="Takami H."/>
            <person name="Hayashi T."/>
            <person name="Sahin N."/>
            <person name="Tani A."/>
        </authorList>
    </citation>
    <scope>NUCLEOTIDE SEQUENCE</scope>
    <source>
        <strain evidence="13">LMG 23639</strain>
    </source>
</reference>
<evidence type="ECO:0000259" key="12">
    <source>
        <dbReference type="Pfam" id="PF01636"/>
    </source>
</evidence>